<dbReference type="InterPro" id="IPR052700">
    <property type="entry name" value="Carb_kinase_PfkB-like"/>
</dbReference>
<comment type="caution">
    <text evidence="5">The sequence shown here is derived from an EMBL/GenBank/DDBJ whole genome shotgun (WGS) entry which is preliminary data.</text>
</comment>
<evidence type="ECO:0000313" key="5">
    <source>
        <dbReference type="EMBL" id="MDQ0325396.1"/>
    </source>
</evidence>
<organism evidence="5 6">
    <name type="scientific">Rhodopseudomonas julia</name>
    <dbReference type="NCBI Taxonomy" id="200617"/>
    <lineage>
        <taxon>Bacteria</taxon>
        <taxon>Pseudomonadati</taxon>
        <taxon>Pseudomonadota</taxon>
        <taxon>Alphaproteobacteria</taxon>
        <taxon>Hyphomicrobiales</taxon>
        <taxon>Nitrobacteraceae</taxon>
        <taxon>Rhodopseudomonas</taxon>
    </lineage>
</organism>
<dbReference type="Proteomes" id="UP001230253">
    <property type="component" value="Unassembled WGS sequence"/>
</dbReference>
<sequence>MAERKYDVLAIGNAIVDVLAQADDAFLVSEKLVKGSMHLIEADRAETLYDTMGPGQLISGGCAGNTAAGVASLGGSAAFIGKVADDELGHFYRHDMQSVGIAFPAKPLAEGAPTARCLILITPDSERTMSTYLGACQELTSADIDRATVEAAEITYLEGYLWDPPKAKEAFRTASEIAHGAGRKVALTLSDSFCVDRFRAEFLELMRSGVVDIVFANNHEVLALYETSDLGTGIESLAADVGLAAVTLGAEGSLVVRGGERITVPAPEVDTILDKTGAGDLFASGFLFGLARNAPLGRCAELGSLAAGEIISHLGARPQASLQNLAEQERLLAGLAA</sequence>
<evidence type="ECO:0000256" key="3">
    <source>
        <dbReference type="ARBA" id="ARBA00022777"/>
    </source>
</evidence>
<accession>A0ABU0C4F7</accession>
<dbReference type="CDD" id="cd01168">
    <property type="entry name" value="adenosine_kinase"/>
    <property type="match status" value="1"/>
</dbReference>
<reference evidence="5 6" key="1">
    <citation type="submission" date="2023-07" db="EMBL/GenBank/DDBJ databases">
        <title>Genomic Encyclopedia of Type Strains, Phase IV (KMG-IV): sequencing the most valuable type-strain genomes for metagenomic binning, comparative biology and taxonomic classification.</title>
        <authorList>
            <person name="Goeker M."/>
        </authorList>
    </citation>
    <scope>NUCLEOTIDE SEQUENCE [LARGE SCALE GENOMIC DNA]</scope>
    <source>
        <strain evidence="5 6">DSM 11549</strain>
    </source>
</reference>
<dbReference type="Pfam" id="PF00294">
    <property type="entry name" value="PfkB"/>
    <property type="match status" value="1"/>
</dbReference>
<feature type="domain" description="Carbohydrate kinase PfkB" evidence="4">
    <location>
        <begin position="56"/>
        <end position="318"/>
    </location>
</feature>
<dbReference type="EMBL" id="JAUSUK010000001">
    <property type="protein sequence ID" value="MDQ0325396.1"/>
    <property type="molecule type" value="Genomic_DNA"/>
</dbReference>
<evidence type="ECO:0000313" key="6">
    <source>
        <dbReference type="Proteomes" id="UP001230253"/>
    </source>
</evidence>
<comment type="similarity">
    <text evidence="1">Belongs to the carbohydrate kinase PfkB family.</text>
</comment>
<proteinExistence type="inferred from homology"/>
<keyword evidence="3 5" id="KW-0418">Kinase</keyword>
<dbReference type="RefSeq" id="WP_307153588.1">
    <property type="nucleotide sequence ID" value="NZ_JAUSUK010000001.1"/>
</dbReference>
<dbReference type="InterPro" id="IPR029056">
    <property type="entry name" value="Ribokinase-like"/>
</dbReference>
<dbReference type="PANTHER" id="PTHR43320">
    <property type="entry name" value="SUGAR KINASE"/>
    <property type="match status" value="1"/>
</dbReference>
<dbReference type="SUPFAM" id="SSF53613">
    <property type="entry name" value="Ribokinase-like"/>
    <property type="match status" value="1"/>
</dbReference>
<keyword evidence="2" id="KW-0808">Transferase</keyword>
<protein>
    <submittedName>
        <fullName evidence="5">Sugar/nucleoside kinase (Ribokinase family)</fullName>
    </submittedName>
</protein>
<evidence type="ECO:0000259" key="4">
    <source>
        <dbReference type="Pfam" id="PF00294"/>
    </source>
</evidence>
<keyword evidence="6" id="KW-1185">Reference proteome</keyword>
<dbReference type="GO" id="GO:0016301">
    <property type="term" value="F:kinase activity"/>
    <property type="evidence" value="ECO:0007669"/>
    <property type="project" value="UniProtKB-KW"/>
</dbReference>
<evidence type="ECO:0000256" key="2">
    <source>
        <dbReference type="ARBA" id="ARBA00022679"/>
    </source>
</evidence>
<evidence type="ECO:0000256" key="1">
    <source>
        <dbReference type="ARBA" id="ARBA00010688"/>
    </source>
</evidence>
<gene>
    <name evidence="5" type="ORF">J2R99_001245</name>
</gene>
<dbReference type="PANTHER" id="PTHR43320:SF3">
    <property type="entry name" value="CARBOHYDRATE KINASE PFKB DOMAIN-CONTAINING PROTEIN"/>
    <property type="match status" value="1"/>
</dbReference>
<name>A0ABU0C4F7_9BRAD</name>
<dbReference type="Gene3D" id="3.40.1190.20">
    <property type="match status" value="1"/>
</dbReference>
<dbReference type="InterPro" id="IPR011611">
    <property type="entry name" value="PfkB_dom"/>
</dbReference>